<dbReference type="AlphaFoldDB" id="M3FL73"/>
<organism evidence="1 2">
    <name type="scientific">Leptospira weilii serovar Topaz str. LT2116</name>
    <dbReference type="NCBI Taxonomy" id="1088540"/>
    <lineage>
        <taxon>Bacteria</taxon>
        <taxon>Pseudomonadati</taxon>
        <taxon>Spirochaetota</taxon>
        <taxon>Spirochaetia</taxon>
        <taxon>Leptospirales</taxon>
        <taxon>Leptospiraceae</taxon>
        <taxon>Leptospira</taxon>
    </lineage>
</organism>
<comment type="caution">
    <text evidence="1">The sequence shown here is derived from an EMBL/GenBank/DDBJ whole genome shotgun (WGS) entry which is preliminary data.</text>
</comment>
<reference evidence="1 2" key="1">
    <citation type="submission" date="2013-01" db="EMBL/GenBank/DDBJ databases">
        <authorList>
            <person name="Harkins D.M."/>
            <person name="Durkin A.S."/>
            <person name="Brinkac L.M."/>
            <person name="Haft D.H."/>
            <person name="Selengut J.D."/>
            <person name="Sanka R."/>
            <person name="DePew J."/>
            <person name="Purushe J."/>
            <person name="Tulsiani S.M."/>
            <person name="Graham G.C."/>
            <person name="Burns M.-A."/>
            <person name="Dohnt M.F."/>
            <person name="Smythe L.D."/>
            <person name="McKay D.B."/>
            <person name="Craig S.B."/>
            <person name="Vinetz J.M."/>
            <person name="Sutton G.G."/>
            <person name="Nierman W.C."/>
            <person name="Fouts D.E."/>
        </authorList>
    </citation>
    <scope>NUCLEOTIDE SEQUENCE [LARGE SCALE GENOMIC DNA]</scope>
    <source>
        <strain evidence="1 2">LT2116</strain>
    </source>
</reference>
<name>M3FL73_9LEPT</name>
<protein>
    <submittedName>
        <fullName evidence="1">CARDB domain protein</fullName>
    </submittedName>
</protein>
<dbReference type="Proteomes" id="UP000011770">
    <property type="component" value="Unassembled WGS sequence"/>
</dbReference>
<dbReference type="EMBL" id="AHOR02000040">
    <property type="protein sequence ID" value="EMF81117.1"/>
    <property type="molecule type" value="Genomic_DNA"/>
</dbReference>
<gene>
    <name evidence="1" type="ORF">LEP1GSC188_3576</name>
</gene>
<evidence type="ECO:0000313" key="1">
    <source>
        <dbReference type="EMBL" id="EMF81117.1"/>
    </source>
</evidence>
<sequence>MKEFLQKTMRGASVFLIMYVIWNCGVEKQNDFSSLLMLLGPEQSLQTETYSFNTIAPSDGDEFQNIDVNQNQPEFNSGSEIIEYSNSSEPDLMVYVYFPGSRQMKPGEDISRKLSLQVANFGRGLAAGSRPDQEGYMVDLILSKDKEVPEGYASYFSDFKEDVLLGGGRISNTPNLVSGALKYVSEGSNILPKNIPTGDYYVCARVDIGSKIAESNEGNNTNCFPISIQMEEPLPDLIIPRASVYPSGMKCRAYKPMMYVTAEIKNIGQAASPALPDVGIINALEPDGIHGNGIGYESVIRPGETITVTFPIYFPINESFEVDVSLVEKKHTFDLRLNRGNWIPELNVQNNAYTRKPLELTIPEGYCRSHSG</sequence>
<proteinExistence type="predicted"/>
<accession>M3FL73</accession>
<dbReference type="InterPro" id="IPR013783">
    <property type="entry name" value="Ig-like_fold"/>
</dbReference>
<evidence type="ECO:0000313" key="2">
    <source>
        <dbReference type="Proteomes" id="UP000011770"/>
    </source>
</evidence>
<dbReference type="Gene3D" id="2.60.40.10">
    <property type="entry name" value="Immunoglobulins"/>
    <property type="match status" value="2"/>
</dbReference>